<evidence type="ECO:0000256" key="2">
    <source>
        <dbReference type="ARBA" id="ARBA00022777"/>
    </source>
</evidence>
<keyword evidence="4" id="KW-1133">Transmembrane helix</keyword>
<dbReference type="Pfam" id="PF07730">
    <property type="entry name" value="HisKA_3"/>
    <property type="match status" value="1"/>
</dbReference>
<evidence type="ECO:0000256" key="1">
    <source>
        <dbReference type="ARBA" id="ARBA00022679"/>
    </source>
</evidence>
<feature type="transmembrane region" description="Helical" evidence="4">
    <location>
        <begin position="185"/>
        <end position="204"/>
    </location>
</feature>
<dbReference type="InterPro" id="IPR036890">
    <property type="entry name" value="HATPase_C_sf"/>
</dbReference>
<organism evidence="7 8">
    <name type="scientific">Catenulispora pinistramenti</name>
    <dbReference type="NCBI Taxonomy" id="2705254"/>
    <lineage>
        <taxon>Bacteria</taxon>
        <taxon>Bacillati</taxon>
        <taxon>Actinomycetota</taxon>
        <taxon>Actinomycetes</taxon>
        <taxon>Catenulisporales</taxon>
        <taxon>Catenulisporaceae</taxon>
        <taxon>Catenulispora</taxon>
    </lineage>
</organism>
<feature type="transmembrane region" description="Helical" evidence="4">
    <location>
        <begin position="75"/>
        <end position="95"/>
    </location>
</feature>
<evidence type="ECO:0000256" key="4">
    <source>
        <dbReference type="SAM" id="Phobius"/>
    </source>
</evidence>
<dbReference type="Pfam" id="PF02518">
    <property type="entry name" value="HATPase_c"/>
    <property type="match status" value="1"/>
</dbReference>
<evidence type="ECO:0000259" key="6">
    <source>
        <dbReference type="Pfam" id="PF07730"/>
    </source>
</evidence>
<keyword evidence="2 7" id="KW-0418">Kinase</keyword>
<dbReference type="GO" id="GO:0016301">
    <property type="term" value="F:kinase activity"/>
    <property type="evidence" value="ECO:0007669"/>
    <property type="project" value="UniProtKB-KW"/>
</dbReference>
<dbReference type="Gene3D" id="1.20.5.1930">
    <property type="match status" value="1"/>
</dbReference>
<evidence type="ECO:0000313" key="7">
    <source>
        <dbReference type="EMBL" id="MBS2553869.1"/>
    </source>
</evidence>
<reference evidence="7 8" key="1">
    <citation type="submission" date="2020-02" db="EMBL/GenBank/DDBJ databases">
        <title>Acidophilic actinobacteria isolated from forest soil.</title>
        <authorList>
            <person name="Golinska P."/>
        </authorList>
    </citation>
    <scope>NUCLEOTIDE SEQUENCE [LARGE SCALE GENOMIC DNA]</scope>
    <source>
        <strain evidence="7 8">NL8</strain>
    </source>
</reference>
<accession>A0ABS5L6D6</accession>
<comment type="caution">
    <text evidence="7">The sequence shown here is derived from an EMBL/GenBank/DDBJ whole genome shotgun (WGS) entry which is preliminary data.</text>
</comment>
<protein>
    <submittedName>
        <fullName evidence="7">Sensor histidine kinase</fullName>
    </submittedName>
</protein>
<sequence length="443" mass="46695">MRNERSAEGPSAPAEEGMAGAAEWAARSSAFEEPPLLMAAPRVGQPGRFKWMFAAVWLFYLVEPVAKVATSDHTVGFQVLIYVLVAVFVLMYGSLAFKVYPKTGKVGVVNEAPRGVAPILVAMGVTAFVTSVWVDSDLAGMWVYVGAGAGLGLSMASGVAYRGVLVCLALMTVCCLITSDLRSVGTWLTLAFPIFFAGMSTLGIRQMALLIGQLREARTQVAHLATNEERLRLARDLHDLTGHSLSMITLKSELAQRMLIKARAAVPDGPTPRLDAALKEVEEIEQVSRQTLTDIRQAVSGYRRATLAVEVASAHAALDAAGIKLVAAPEVAAATGEFDPLSESALAWSLREAVTNAIRHSGAGHVEVTLEHQGDEMVLTVRNDGRGLAATAGETDACGGHGLTGLRERLDAVGGRLSVGGGDGDFRLVAAAPERGLAVRGLG</sequence>
<feature type="transmembrane region" description="Helical" evidence="4">
    <location>
        <begin position="116"/>
        <end position="133"/>
    </location>
</feature>
<dbReference type="RefSeq" id="WP_212020854.1">
    <property type="nucleotide sequence ID" value="NZ_JAAFYZ010000293.1"/>
</dbReference>
<keyword evidence="4" id="KW-0472">Membrane</keyword>
<feature type="domain" description="Histidine kinase/HSP90-like ATPase" evidence="5">
    <location>
        <begin position="348"/>
        <end position="421"/>
    </location>
</feature>
<name>A0ABS5L6D6_9ACTN</name>
<feature type="domain" description="Signal transduction histidine kinase subgroup 3 dimerisation and phosphoacceptor" evidence="6">
    <location>
        <begin position="229"/>
        <end position="306"/>
    </location>
</feature>
<dbReference type="InterPro" id="IPR050482">
    <property type="entry name" value="Sensor_HK_TwoCompSys"/>
</dbReference>
<dbReference type="SUPFAM" id="SSF55874">
    <property type="entry name" value="ATPase domain of HSP90 chaperone/DNA topoisomerase II/histidine kinase"/>
    <property type="match status" value="1"/>
</dbReference>
<evidence type="ECO:0000313" key="8">
    <source>
        <dbReference type="Proteomes" id="UP000730482"/>
    </source>
</evidence>
<dbReference type="Proteomes" id="UP000730482">
    <property type="component" value="Unassembled WGS sequence"/>
</dbReference>
<evidence type="ECO:0000259" key="5">
    <source>
        <dbReference type="Pfam" id="PF02518"/>
    </source>
</evidence>
<keyword evidence="1" id="KW-0808">Transferase</keyword>
<dbReference type="InterPro" id="IPR003594">
    <property type="entry name" value="HATPase_dom"/>
</dbReference>
<evidence type="ECO:0000256" key="3">
    <source>
        <dbReference type="ARBA" id="ARBA00023012"/>
    </source>
</evidence>
<feature type="transmembrane region" description="Helical" evidence="4">
    <location>
        <begin position="139"/>
        <end position="156"/>
    </location>
</feature>
<dbReference type="PANTHER" id="PTHR24421:SF63">
    <property type="entry name" value="SENSOR HISTIDINE KINASE DESK"/>
    <property type="match status" value="1"/>
</dbReference>
<keyword evidence="4" id="KW-0812">Transmembrane</keyword>
<gene>
    <name evidence="7" type="ORF">KGQ19_44155</name>
</gene>
<proteinExistence type="predicted"/>
<dbReference type="Gene3D" id="3.30.565.10">
    <property type="entry name" value="Histidine kinase-like ATPase, C-terminal domain"/>
    <property type="match status" value="1"/>
</dbReference>
<keyword evidence="3" id="KW-0902">Two-component regulatory system</keyword>
<dbReference type="EMBL" id="JAAFYZ010000293">
    <property type="protein sequence ID" value="MBS2553869.1"/>
    <property type="molecule type" value="Genomic_DNA"/>
</dbReference>
<dbReference type="CDD" id="cd16917">
    <property type="entry name" value="HATPase_UhpB-NarQ-NarX-like"/>
    <property type="match status" value="1"/>
</dbReference>
<dbReference type="PANTHER" id="PTHR24421">
    <property type="entry name" value="NITRATE/NITRITE SENSOR PROTEIN NARX-RELATED"/>
    <property type="match status" value="1"/>
</dbReference>
<dbReference type="InterPro" id="IPR011712">
    <property type="entry name" value="Sig_transdc_His_kin_sub3_dim/P"/>
</dbReference>
<keyword evidence="8" id="KW-1185">Reference proteome</keyword>